<dbReference type="RefSeq" id="WP_241936122.1">
    <property type="nucleotide sequence ID" value="NZ_JALBGC010000003.1"/>
</dbReference>
<feature type="compositionally biased region" description="Basic and acidic residues" evidence="1">
    <location>
        <begin position="237"/>
        <end position="249"/>
    </location>
</feature>
<dbReference type="Pfam" id="PF17973">
    <property type="entry name" value="bMG10"/>
    <property type="match status" value="1"/>
</dbReference>
<dbReference type="Pfam" id="PF00207">
    <property type="entry name" value="A2M"/>
    <property type="match status" value="1"/>
</dbReference>
<keyword evidence="4" id="KW-0645">Protease</keyword>
<dbReference type="Pfam" id="PF07715">
    <property type="entry name" value="Plug"/>
    <property type="match status" value="1"/>
</dbReference>
<evidence type="ECO:0000256" key="1">
    <source>
        <dbReference type="SAM" id="MobiDB-lite"/>
    </source>
</evidence>
<organism evidence="4 5">
    <name type="scientific">Hymenobacter cyanobacteriorum</name>
    <dbReference type="NCBI Taxonomy" id="2926463"/>
    <lineage>
        <taxon>Bacteria</taxon>
        <taxon>Pseudomonadati</taxon>
        <taxon>Bacteroidota</taxon>
        <taxon>Cytophagia</taxon>
        <taxon>Cytophagales</taxon>
        <taxon>Hymenobacteraceae</taxon>
        <taxon>Hymenobacter</taxon>
    </lineage>
</organism>
<dbReference type="GO" id="GO:0004866">
    <property type="term" value="F:endopeptidase inhibitor activity"/>
    <property type="evidence" value="ECO:0007669"/>
    <property type="project" value="InterPro"/>
</dbReference>
<dbReference type="SUPFAM" id="SSF49464">
    <property type="entry name" value="Carboxypeptidase regulatory domain-like"/>
    <property type="match status" value="1"/>
</dbReference>
<sequence length="2020" mass="223671">MRCLLFLAFLCCLLLPAHAQRRVAEARQQSYLTKVFRLSEAQTRQLYEHGLGAARADFFAQAVDSFATDKPVRRPLPPGYYLEAHAEGAQLVYELRAETDREVALLDNQVDLTLVVRDSLGRPLPDAQVAVAGRPLPFDAATQSYRQAGGGRAGLVAVTHAGRTTFHPLSQTFPEGRRRYGRPAGPWLRRAYWRVVYGFPLGYLTRPTRQLVNDLRHASYVSTGLVGLLRSIFNEEVREERRERRHPEREDSDDNDEQAGRWTSYVATSQPRYRPTGDTLRLKARVLSRRNGKPYRQPLTLWLGGDYTHPEGKRLAVLRASRPGSYLYTLPLTDTLGLRADTYVGFRLKDRRGQVRASGQFKLEDYELKNSRYTLRVAEKNPHAGQPQAVYVRGTDANDLNLLDARVQLSLTPAGAPGVLPRRQLFVPDTLWTRRQPLDALGETRLDVPATALPDVDFSYQVQATLLTADNERRTESTVVPQLRDPGQLKLELRGDSVHLSYEHLGKAQPHAATLHISANRKVGGDWLFRGPVQLPVAAPVQAQADYYELRDAQGHTARLDLDEENAGLSLLSDRPADSLVLAVDNPRRLAFWYYVYQGNRLRYRGYGPALRLAVPHAGAEPWYASLHYWWGGELRTAEYTVALPAPQLRIETQQPAVAYPGQKISLGFAVTDERGRPVPNADLTSYAHTSKFEQAAVPALPVLRVARPVAGRRSLRRFGLANDFGHQPTRRLLDWPRWRNVLGLDSLTFYRFLYPDNGFFHEYRPAPGGLTQVAVFVVDSGRVQPPVAVYVDGQPGYIHHINSNDPYTVVADSGLHNISIRTSTRLVRLDGVYLKPLHKLTLSIDINQPCYELSVQKVKPQLIPDELLALQRTLVVVDEAGLTAPTLRQGRLLRPLGGRTYSGRVAGPFRPDSVLLRDPLGLRRKFLFEPLYKYSFGPQLLKMQCFDANLLGPLNGTAGYGWLPLKGFAYTEADFRRQPQWVAPTIPVYLDNAFDAPWSTPAGQGRLELRSPPPPNNPTETALPAPRYVRLICADQPKFLRFVRYYGTMTLHALPAGRYRVAVLLADSSCLAPTEDVLIQPNGQTYYQLQRTDRVPAGPLGHRLNQLLWRLRPKLGTTMKDVEQRRVIRVETPSKPQPGWRTIRGQVIDQSNEEGLPGVTVLLKGTTLGVSTNADGSFVLQVPPDGYSTLAISSVGYVTREIPLGWLGELTVKLAADAKQLSEVVVTGYFSARRADLTGSVQTISAAPLRGLSGRVAGVSIDGAQPGAGARVMIRGAAALTSNSPLIILDGLPFNGLAADLDPATLANARTIAGAQATGLYGAAAANGVLILTTKKSADADGPGRDPRLALRRHFRDYGWWRPLLTTDARGQARTEVVLPDDVTSWDSFVLASDRHGRLGQATGRLKSFKQLRAELATPRFLVAGDRTQLLGKSLNYGFDTARVTTTFRNGDKVLGSQARLVSPSAVDTLTFTAPTPTGPDSVTVSFALAQPNGYQDGEQRTLAVLPAGTRETVGTFATLAAADTTVQFMIDPTLGEATVRLESDALPLLLSEIEHLQSYAYLCNEQAASKLKALLLEKRIRAVQAQPFKGDRAVNFLIRKLLAGRHKPEGLWGTWPNSLVSPWATSHVLEALLEAEQAGYKLKLDRAPIQAFLLRELDAQLSEAATVAVLRRAHPAYYSSYYQSADDLIRLLSLLHHLGAPADYRTYLARFDRLQTGRQPLDRYLALTALRQQLGLPYQLDTLRRYRLRTQLGGVFYCDTLHASTYYRFLLRNQVGSTLLAYRVLRAAPGHEAELAHLRLGLLNLREGGHWTSTFEAAQILETIGPELFADGRPATFARARLSGGLSQTVSEFPFTAKIPATAGPILLHKEGLLPVYATAYQTRWNPTPAPVAGAFTVRTALAGQAGTRVLLRAGQPAELVVTVDVKAEARYVLLEVPIPAGCSYGDPAAPNYLETHREYLRHQTGIFLDQLPIGRHEFRIALQPRFRGQYTINPAKAELVYFPTKFGRSASKQAVVR</sequence>
<dbReference type="EMBL" id="JALBGC010000003">
    <property type="protein sequence ID" value="MCI1187849.1"/>
    <property type="molecule type" value="Genomic_DNA"/>
</dbReference>
<dbReference type="Gene3D" id="1.50.10.20">
    <property type="match status" value="1"/>
</dbReference>
<dbReference type="Pfam" id="PF13715">
    <property type="entry name" value="CarbopepD_reg_2"/>
    <property type="match status" value="1"/>
</dbReference>
<dbReference type="InterPro" id="IPR051802">
    <property type="entry name" value="YfhM-like"/>
</dbReference>
<dbReference type="InterPro" id="IPR041246">
    <property type="entry name" value="Bact_MG10"/>
</dbReference>
<accession>A0A9X1VES1</accession>
<reference evidence="4" key="1">
    <citation type="submission" date="2022-03" db="EMBL/GenBank/DDBJ databases">
        <title>Bacterial whole genome sequence for Hymenobacter sp. DH14.</title>
        <authorList>
            <person name="Le V."/>
        </authorList>
    </citation>
    <scope>NUCLEOTIDE SEQUENCE</scope>
    <source>
        <strain evidence="4">DH14</strain>
    </source>
</reference>
<dbReference type="InterPro" id="IPR012910">
    <property type="entry name" value="Plug_dom"/>
</dbReference>
<keyword evidence="5" id="KW-1185">Reference proteome</keyword>
<evidence type="ECO:0000313" key="4">
    <source>
        <dbReference type="EMBL" id="MCI1187849.1"/>
    </source>
</evidence>
<name>A0A9X1VES1_9BACT</name>
<dbReference type="SUPFAM" id="SSF56935">
    <property type="entry name" value="Porins"/>
    <property type="match status" value="1"/>
</dbReference>
<feature type="region of interest" description="Disordered" evidence="1">
    <location>
        <begin position="237"/>
        <end position="263"/>
    </location>
</feature>
<evidence type="ECO:0000313" key="5">
    <source>
        <dbReference type="Proteomes" id="UP001139193"/>
    </source>
</evidence>
<dbReference type="GO" id="GO:0004180">
    <property type="term" value="F:carboxypeptidase activity"/>
    <property type="evidence" value="ECO:0007669"/>
    <property type="project" value="UniProtKB-KW"/>
</dbReference>
<dbReference type="InterPro" id="IPR037066">
    <property type="entry name" value="Plug_dom_sf"/>
</dbReference>
<dbReference type="Gene3D" id="2.60.40.1120">
    <property type="entry name" value="Carboxypeptidase-like, regulatory domain"/>
    <property type="match status" value="1"/>
</dbReference>
<feature type="chain" id="PRO_5040758327" evidence="2">
    <location>
        <begin position="20"/>
        <end position="2020"/>
    </location>
</feature>
<gene>
    <name evidence="4" type="ORF">MON38_10495</name>
</gene>
<feature type="domain" description="Alpha-2-macroglobulin" evidence="3">
    <location>
        <begin position="1360"/>
        <end position="1449"/>
    </location>
</feature>
<dbReference type="Gene3D" id="2.170.130.10">
    <property type="entry name" value="TonB-dependent receptor, plug domain"/>
    <property type="match status" value="1"/>
</dbReference>
<dbReference type="PANTHER" id="PTHR40094">
    <property type="entry name" value="ALPHA-2-MACROGLOBULIN HOMOLOG"/>
    <property type="match status" value="1"/>
</dbReference>
<feature type="signal peptide" evidence="2">
    <location>
        <begin position="1"/>
        <end position="19"/>
    </location>
</feature>
<dbReference type="InterPro" id="IPR008969">
    <property type="entry name" value="CarboxyPept-like_regulatory"/>
</dbReference>
<evidence type="ECO:0000256" key="2">
    <source>
        <dbReference type="SAM" id="SignalP"/>
    </source>
</evidence>
<protein>
    <submittedName>
        <fullName evidence="4">Carboxypeptidase-like regulatory domain-containing protein</fullName>
    </submittedName>
</protein>
<dbReference type="Proteomes" id="UP001139193">
    <property type="component" value="Unassembled WGS sequence"/>
</dbReference>
<keyword evidence="2" id="KW-0732">Signal</keyword>
<comment type="caution">
    <text evidence="4">The sequence shown here is derived from an EMBL/GenBank/DDBJ whole genome shotgun (WGS) entry which is preliminary data.</text>
</comment>
<keyword evidence="4" id="KW-0378">Hydrolase</keyword>
<dbReference type="InterPro" id="IPR001599">
    <property type="entry name" value="Macroglobln_a2"/>
</dbReference>
<dbReference type="PANTHER" id="PTHR40094:SF1">
    <property type="entry name" value="UBIQUITIN DOMAIN-CONTAINING PROTEIN"/>
    <property type="match status" value="1"/>
</dbReference>
<proteinExistence type="predicted"/>
<keyword evidence="4" id="KW-0121">Carboxypeptidase</keyword>
<dbReference type="SMART" id="SM01360">
    <property type="entry name" value="A2M"/>
    <property type="match status" value="1"/>
</dbReference>
<evidence type="ECO:0000259" key="3">
    <source>
        <dbReference type="SMART" id="SM01360"/>
    </source>
</evidence>